<sequence>MITNKLLEEKSQYVTNNKWFLLRFFQHIFFKYFYDNSVEIQRYNFDTTQEELDDV</sequence>
<dbReference type="Proteomes" id="UP001224122">
    <property type="component" value="Unassembled WGS sequence"/>
</dbReference>
<dbReference type="EMBL" id="JAUSTW010000004">
    <property type="protein sequence ID" value="MDQ0199829.1"/>
    <property type="molecule type" value="Genomic_DNA"/>
</dbReference>
<evidence type="ECO:0000313" key="1">
    <source>
        <dbReference type="EMBL" id="MDQ0199829.1"/>
    </source>
</evidence>
<proteinExistence type="predicted"/>
<comment type="caution">
    <text evidence="1">The sequence shown here is derived from an EMBL/GenBank/DDBJ whole genome shotgun (WGS) entry which is preliminary data.</text>
</comment>
<reference evidence="1 2" key="1">
    <citation type="submission" date="2023-07" db="EMBL/GenBank/DDBJ databases">
        <title>Genomic Encyclopedia of Type Strains, Phase IV (KMG-IV): sequencing the most valuable type-strain genomes for metagenomic binning, comparative biology and taxonomic classification.</title>
        <authorList>
            <person name="Goeker M."/>
        </authorList>
    </citation>
    <scope>NUCLEOTIDE SEQUENCE [LARGE SCALE GENOMIC DNA]</scope>
    <source>
        <strain evidence="1 2">DSM 27594</strain>
    </source>
</reference>
<organism evidence="1 2">
    <name type="scientific">Neobacillus ginsengisoli</name>
    <dbReference type="NCBI Taxonomy" id="904295"/>
    <lineage>
        <taxon>Bacteria</taxon>
        <taxon>Bacillati</taxon>
        <taxon>Bacillota</taxon>
        <taxon>Bacilli</taxon>
        <taxon>Bacillales</taxon>
        <taxon>Bacillaceae</taxon>
        <taxon>Neobacillus</taxon>
    </lineage>
</organism>
<keyword evidence="2" id="KW-1185">Reference proteome</keyword>
<name>A0ABT9XY26_9BACI</name>
<gene>
    <name evidence="1" type="ORF">J2S10_003011</name>
</gene>
<evidence type="ECO:0000313" key="2">
    <source>
        <dbReference type="Proteomes" id="UP001224122"/>
    </source>
</evidence>
<protein>
    <submittedName>
        <fullName evidence="1">Uncharacterized protein</fullName>
    </submittedName>
</protein>
<accession>A0ABT9XY26</accession>